<organism evidence="11 12">
    <name type="scientific">Ligilactobacillus pabuli</name>
    <dbReference type="NCBI Taxonomy" id="2886039"/>
    <lineage>
        <taxon>Bacteria</taxon>
        <taxon>Bacillati</taxon>
        <taxon>Bacillota</taxon>
        <taxon>Bacilli</taxon>
        <taxon>Lactobacillales</taxon>
        <taxon>Lactobacillaceae</taxon>
        <taxon>Ligilactobacillus</taxon>
    </lineage>
</organism>
<dbReference type="SUPFAM" id="SSF81665">
    <property type="entry name" value="Calcium ATPase, transmembrane domain M"/>
    <property type="match status" value="1"/>
</dbReference>
<feature type="transmembrane region" description="Helical" evidence="9">
    <location>
        <begin position="80"/>
        <end position="97"/>
    </location>
</feature>
<feature type="transmembrane region" description="Helical" evidence="9">
    <location>
        <begin position="760"/>
        <end position="778"/>
    </location>
</feature>
<evidence type="ECO:0000256" key="3">
    <source>
        <dbReference type="ARBA" id="ARBA00022692"/>
    </source>
</evidence>
<dbReference type="SUPFAM" id="SSF81660">
    <property type="entry name" value="Metal cation-transporting ATPase, ATP-binding domain N"/>
    <property type="match status" value="1"/>
</dbReference>
<keyword evidence="4" id="KW-0547">Nucleotide-binding</keyword>
<name>A0ABQ5JJH7_9LACO</name>
<comment type="similarity">
    <text evidence="2">Belongs to the cation transport ATPase (P-type) (TC 3.A.3) family. Type IIA subfamily.</text>
</comment>
<dbReference type="InterPro" id="IPR023298">
    <property type="entry name" value="ATPase_P-typ_TM_dom_sf"/>
</dbReference>
<dbReference type="InterPro" id="IPR018303">
    <property type="entry name" value="ATPase_P-typ_P_site"/>
</dbReference>
<dbReference type="PROSITE" id="PS00154">
    <property type="entry name" value="ATPASE_E1_E2"/>
    <property type="match status" value="1"/>
</dbReference>
<dbReference type="InterPro" id="IPR036412">
    <property type="entry name" value="HAD-like_sf"/>
</dbReference>
<dbReference type="Gene3D" id="2.70.150.10">
    <property type="entry name" value="Calcium-transporting ATPase, cytoplasmic transduction domain A"/>
    <property type="match status" value="1"/>
</dbReference>
<feature type="transmembrane region" description="Helical" evidence="9">
    <location>
        <begin position="684"/>
        <end position="704"/>
    </location>
</feature>
<dbReference type="InterPro" id="IPR004014">
    <property type="entry name" value="ATPase_P-typ_cation-transptr_N"/>
</dbReference>
<accession>A0ABQ5JJH7</accession>
<dbReference type="Pfam" id="PF00690">
    <property type="entry name" value="Cation_ATPase_N"/>
    <property type="match status" value="1"/>
</dbReference>
<gene>
    <name evidence="11" type="ORF">LPAF129_19550</name>
</gene>
<protein>
    <submittedName>
        <fullName evidence="11">Magnesium-transporting ATPase</fullName>
    </submittedName>
</protein>
<comment type="caution">
    <text evidence="11">The sequence shown here is derived from an EMBL/GenBank/DDBJ whole genome shotgun (WGS) entry which is preliminary data.</text>
</comment>
<keyword evidence="3 9" id="KW-0812">Transmembrane</keyword>
<evidence type="ECO:0000256" key="9">
    <source>
        <dbReference type="SAM" id="Phobius"/>
    </source>
</evidence>
<feature type="transmembrane region" description="Helical" evidence="9">
    <location>
        <begin position="824"/>
        <end position="843"/>
    </location>
</feature>
<feature type="domain" description="Cation-transporting P-type ATPase N-terminal" evidence="10">
    <location>
        <begin position="2"/>
        <end position="76"/>
    </location>
</feature>
<evidence type="ECO:0000313" key="12">
    <source>
        <dbReference type="Proteomes" id="UP001055149"/>
    </source>
</evidence>
<dbReference type="SFLD" id="SFLDF00027">
    <property type="entry name" value="p-type_atpase"/>
    <property type="match status" value="1"/>
</dbReference>
<dbReference type="InterPro" id="IPR006068">
    <property type="entry name" value="ATPase_P-typ_cation-transptr_C"/>
</dbReference>
<proteinExistence type="inferred from homology"/>
<keyword evidence="6" id="KW-1278">Translocase</keyword>
<dbReference type="InterPro" id="IPR059000">
    <property type="entry name" value="ATPase_P-type_domA"/>
</dbReference>
<dbReference type="PRINTS" id="PR00120">
    <property type="entry name" value="HATPASE"/>
</dbReference>
<dbReference type="SUPFAM" id="SSF56784">
    <property type="entry name" value="HAD-like"/>
    <property type="match status" value="1"/>
</dbReference>
<evidence type="ECO:0000256" key="6">
    <source>
        <dbReference type="ARBA" id="ARBA00022967"/>
    </source>
</evidence>
<keyword evidence="12" id="KW-1185">Reference proteome</keyword>
<evidence type="ECO:0000256" key="8">
    <source>
        <dbReference type="ARBA" id="ARBA00023136"/>
    </source>
</evidence>
<dbReference type="InterPro" id="IPR023214">
    <property type="entry name" value="HAD_sf"/>
</dbReference>
<dbReference type="Gene3D" id="1.20.1110.10">
    <property type="entry name" value="Calcium-transporting ATPase, transmembrane domain"/>
    <property type="match status" value="1"/>
</dbReference>
<keyword evidence="8 9" id="KW-0472">Membrane</keyword>
<reference evidence="11" key="1">
    <citation type="journal article" date="2022" name="Int. J. Syst. Evol. Microbiol.">
        <title>A novel species of lactic acid bacteria, Ligilactobacillus pabuli sp. nov., isolated from alfalfa silage.</title>
        <authorList>
            <person name="Tohno M."/>
            <person name="Tanizawa Y."/>
            <person name="Sawada H."/>
            <person name="Sakamoto M."/>
            <person name="Ohkuma M."/>
            <person name="Kobayashi H."/>
        </authorList>
    </citation>
    <scope>NUCLEOTIDE SEQUENCE</scope>
    <source>
        <strain evidence="11">AF129</strain>
    </source>
</reference>
<sequence length="893" mass="96735">MKHYQRSLSEFTKEYPAGDFEQGLTASEAQKRLLENGPNQLASKKTPKWKIFIRQFNNMITYILIAAMVMTLLVGDRTDTLVIGLVVVINALIGYFQEANAADALARIKQMLAIEATVYREGARKDVPATELVVGDVVYLEAGDSVPADLRIVQAANLRVQESTLTGETDAVNKSETDLPVGKVSLADQTNLAFMSTSVTNGSGLGVVVATGSETEIGKISTAVAEAKPKQTPMMKEIGNLGQGTSIGILVVAVILFIIGWILQIYSLPVLALAVVTMIVGSLPEGLPATTSVILALGVSDMARNKKTLVKTLPAVETLGAVDVIATDKTGTLTKNEMTLTDLLTNQAHYTVTGTGYSPQGGLMLNGQEVKPNQQLTNFLTAGFAANDTELVQADDGSYQINGEPTDGAFLTAYYKIMGTEQKPAYESLDMLPFDSDYRYIARLVQEQTSQQKILYVKGSPDKLFELMAQGSADFDEKYWSDQVEKLAAVGKRVVAVGMVDVPADVTEVSHELLQQGINFLGLAGIIDPPRPEVIATLKQLNAAHVQVKMITGDSPVTATAIGQQLGLAPSISAITGPEWDELDAAGQKDAAAENQVFARTTPQNKLEIVHALENAGQVTAMIGDGINDAPALKTANIGVAMGIKGTDVARDAADMILTDDNFTTMGTAIKEGRRIYDNIKKSILFLLPTSFAEGLIVFFSILFDMPLPMTPSQLLWINMVSAVTIQFAFIFEPAEAGIMKRRPRKNGQSMVNKHDVFQMIYVSLIIAGTGLLGHHFLMDQGASQAAASTLMVNIIIGGKIFYLFNIRTNNFALNRDIFANQKAFWVIGIMLLLQVLLTYVPFMQNLFSTTGVNVRYFIVALLSGIVVFVVVEFDKLLRKKWHGVKRAAAERI</sequence>
<dbReference type="Pfam" id="PF00689">
    <property type="entry name" value="Cation_ATPase_C"/>
    <property type="match status" value="1"/>
</dbReference>
<evidence type="ECO:0000259" key="10">
    <source>
        <dbReference type="SMART" id="SM00831"/>
    </source>
</evidence>
<keyword evidence="7 9" id="KW-1133">Transmembrane helix</keyword>
<dbReference type="Pfam" id="PF13246">
    <property type="entry name" value="Cation_ATPase"/>
    <property type="match status" value="1"/>
</dbReference>
<dbReference type="InterPro" id="IPR050510">
    <property type="entry name" value="Cation_transp_ATPase_P-type"/>
</dbReference>
<dbReference type="InterPro" id="IPR044492">
    <property type="entry name" value="P_typ_ATPase_HD_dom"/>
</dbReference>
<dbReference type="InterPro" id="IPR008250">
    <property type="entry name" value="ATPase_P-typ_transduc_dom_A_sf"/>
</dbReference>
<dbReference type="Proteomes" id="UP001055149">
    <property type="component" value="Unassembled WGS sequence"/>
</dbReference>
<feature type="transmembrane region" description="Helical" evidence="9">
    <location>
        <begin position="244"/>
        <end position="264"/>
    </location>
</feature>
<dbReference type="NCBIfam" id="TIGR01494">
    <property type="entry name" value="ATPase_P-type"/>
    <property type="match status" value="2"/>
</dbReference>
<evidence type="ECO:0000313" key="11">
    <source>
        <dbReference type="EMBL" id="GKS82269.1"/>
    </source>
</evidence>
<keyword evidence="5" id="KW-0067">ATP-binding</keyword>
<feature type="transmembrane region" description="Helical" evidence="9">
    <location>
        <begin position="56"/>
        <end position="74"/>
    </location>
</feature>
<dbReference type="SMART" id="SM00831">
    <property type="entry name" value="Cation_ATPase_N"/>
    <property type="match status" value="1"/>
</dbReference>
<evidence type="ECO:0000256" key="1">
    <source>
        <dbReference type="ARBA" id="ARBA00004141"/>
    </source>
</evidence>
<evidence type="ECO:0000256" key="2">
    <source>
        <dbReference type="ARBA" id="ARBA00005675"/>
    </source>
</evidence>
<dbReference type="InterPro" id="IPR001757">
    <property type="entry name" value="P_typ_ATPase"/>
</dbReference>
<dbReference type="Gene3D" id="3.40.50.1000">
    <property type="entry name" value="HAD superfamily/HAD-like"/>
    <property type="match status" value="1"/>
</dbReference>
<evidence type="ECO:0000256" key="7">
    <source>
        <dbReference type="ARBA" id="ARBA00022989"/>
    </source>
</evidence>
<dbReference type="SFLD" id="SFLDG00002">
    <property type="entry name" value="C1.7:_P-type_atpase_like"/>
    <property type="match status" value="1"/>
</dbReference>
<feature type="transmembrane region" description="Helical" evidence="9">
    <location>
        <begin position="270"/>
        <end position="297"/>
    </location>
</feature>
<dbReference type="Pfam" id="PF00122">
    <property type="entry name" value="E1-E2_ATPase"/>
    <property type="match status" value="1"/>
</dbReference>
<comment type="subcellular location">
    <subcellularLocation>
        <location evidence="1">Membrane</location>
        <topology evidence="1">Multi-pass membrane protein</topology>
    </subcellularLocation>
</comment>
<dbReference type="PANTHER" id="PTHR43294:SF20">
    <property type="entry name" value="P-TYPE ATPASE"/>
    <property type="match status" value="1"/>
</dbReference>
<dbReference type="Gene3D" id="3.40.1110.10">
    <property type="entry name" value="Calcium-transporting ATPase, cytoplasmic domain N"/>
    <property type="match status" value="1"/>
</dbReference>
<dbReference type="RefSeq" id="WP_244056713.1">
    <property type="nucleotide sequence ID" value="NZ_BQXH01000023.1"/>
</dbReference>
<dbReference type="SFLD" id="SFLDS00003">
    <property type="entry name" value="Haloacid_Dehalogenase"/>
    <property type="match status" value="1"/>
</dbReference>
<dbReference type="SUPFAM" id="SSF81653">
    <property type="entry name" value="Calcium ATPase, transduction domain A"/>
    <property type="match status" value="1"/>
</dbReference>
<evidence type="ECO:0000256" key="5">
    <source>
        <dbReference type="ARBA" id="ARBA00022840"/>
    </source>
</evidence>
<dbReference type="InterPro" id="IPR023299">
    <property type="entry name" value="ATPase_P-typ_cyto_dom_N"/>
</dbReference>
<feature type="transmembrane region" description="Helical" evidence="9">
    <location>
        <begin position="716"/>
        <end position="739"/>
    </location>
</feature>
<dbReference type="PANTHER" id="PTHR43294">
    <property type="entry name" value="SODIUM/POTASSIUM-TRANSPORTING ATPASE SUBUNIT ALPHA"/>
    <property type="match status" value="1"/>
</dbReference>
<feature type="transmembrane region" description="Helical" evidence="9">
    <location>
        <begin position="855"/>
        <end position="874"/>
    </location>
</feature>
<evidence type="ECO:0000256" key="4">
    <source>
        <dbReference type="ARBA" id="ARBA00022741"/>
    </source>
</evidence>
<dbReference type="EMBL" id="BQXH01000023">
    <property type="protein sequence ID" value="GKS82269.1"/>
    <property type="molecule type" value="Genomic_DNA"/>
</dbReference>
<feature type="transmembrane region" description="Helical" evidence="9">
    <location>
        <begin position="784"/>
        <end position="803"/>
    </location>
</feature>
<dbReference type="PRINTS" id="PR00119">
    <property type="entry name" value="CATATPASE"/>
</dbReference>